<dbReference type="EMBL" id="JAHLQL010000001">
    <property type="protein sequence ID" value="MBU5591638.1"/>
    <property type="molecule type" value="Genomic_DNA"/>
</dbReference>
<feature type="transmembrane region" description="Helical" evidence="1">
    <location>
        <begin position="616"/>
        <end position="640"/>
    </location>
</feature>
<gene>
    <name evidence="2" type="ORF">KQI89_07655</name>
</gene>
<dbReference type="Proteomes" id="UP000736583">
    <property type="component" value="Unassembled WGS sequence"/>
</dbReference>
<dbReference type="Pfam" id="PF07242">
    <property type="entry name" value="DUF1430"/>
    <property type="match status" value="1"/>
</dbReference>
<dbReference type="RefSeq" id="WP_216456574.1">
    <property type="nucleotide sequence ID" value="NZ_JAHLQL010000001.1"/>
</dbReference>
<keyword evidence="1" id="KW-0812">Transmembrane</keyword>
<keyword evidence="1" id="KW-1133">Transmembrane helix</keyword>
<organism evidence="2 3">
    <name type="scientific">Clostridium simiarum</name>
    <dbReference type="NCBI Taxonomy" id="2841506"/>
    <lineage>
        <taxon>Bacteria</taxon>
        <taxon>Bacillati</taxon>
        <taxon>Bacillota</taxon>
        <taxon>Clostridia</taxon>
        <taxon>Eubacteriales</taxon>
        <taxon>Clostridiaceae</taxon>
        <taxon>Clostridium</taxon>
    </lineage>
</organism>
<feature type="transmembrane region" description="Helical" evidence="1">
    <location>
        <begin position="204"/>
        <end position="225"/>
    </location>
</feature>
<evidence type="ECO:0000313" key="3">
    <source>
        <dbReference type="Proteomes" id="UP000736583"/>
    </source>
</evidence>
<comment type="caution">
    <text evidence="2">The sequence shown here is derived from an EMBL/GenBank/DDBJ whole genome shotgun (WGS) entry which is preliminary data.</text>
</comment>
<protein>
    <submittedName>
        <fullName evidence="2">DUF1430 domain-containing protein</fullName>
    </submittedName>
</protein>
<keyword evidence="1" id="KW-0472">Membrane</keyword>
<reference evidence="2 3" key="1">
    <citation type="submission" date="2021-06" db="EMBL/GenBank/DDBJ databases">
        <authorList>
            <person name="Sun Q."/>
            <person name="Li D."/>
        </authorList>
    </citation>
    <scope>NUCLEOTIDE SEQUENCE [LARGE SCALE GENOMIC DNA]</scope>
    <source>
        <strain evidence="2 3">MSJ-4</strain>
    </source>
</reference>
<sequence>MKKNIFLAIIFIFITTMSFNSLFYEEKYNQYNKMINLGDRSNTTKVVISIGEKKPTEVYEILKFYLKKYNGNLYCSYVLDDGNDSKYIDYIMFANSDIFKNIKLNNGRFMNDFESESNKYLSTKKTNDENQIGQICDFTGKNYFEIRTLKSKLDSNIFSRNFYITMPNKSDFEKFVKDLNLEGIHLINSGNDTLNDPDNSAYKIISVVCYFVMVLLIVYNILNSYKSIAIEKMLGFNKKNILAKRIFPIIKIEILSILITTLILILINFKVYNLYFFNFLNKLLQIYAVMIIASIILISLPFMFINFIKISNMLKNKKPIKFIIYFNTFIKIIFTVIFIVLSINCYSKYQIIKSSFSYSYENWEKTREYYIVPEMQTTTNIGDPYNLEYRQKEKELYYTFNKSGSILADFRSFMPGYYEKEKSSANNETYKIDTITINPNYLKENKVLDENNNRVNILENDKEYILLVPEKYHSKEKEIIEYNEFIKEGYNSKEEEIKNKPKSIVAKQNIKIIWIKDNQKFFSYLIDVNPVDGNMVSDPIARVLTESNGDLSDYSVLFGFKSNPFKIKVGDSSNSIETILDNIKKYFDFNIYRFPVFSLYSSVQEQIRNTKQNIQFMILIMLILFIGIMTIILQNVINYFEQNKVRLAIQKFHGYKKISKYKSYFIGIFLNWILVSVISILIIKSVKIFPFIVILIIIEYIISFLFLNFVETRKVIKVTKGG</sequence>
<accession>A0ABS6F230</accession>
<feature type="transmembrane region" description="Helical" evidence="1">
    <location>
        <begin position="661"/>
        <end position="682"/>
    </location>
</feature>
<dbReference type="InterPro" id="IPR006541">
    <property type="entry name" value="Bacteriocin_ass"/>
</dbReference>
<evidence type="ECO:0000256" key="1">
    <source>
        <dbReference type="SAM" id="Phobius"/>
    </source>
</evidence>
<keyword evidence="3" id="KW-1185">Reference proteome</keyword>
<feature type="transmembrane region" description="Helical" evidence="1">
    <location>
        <begin position="322"/>
        <end position="343"/>
    </location>
</feature>
<feature type="transmembrane region" description="Helical" evidence="1">
    <location>
        <begin position="287"/>
        <end position="310"/>
    </location>
</feature>
<proteinExistence type="predicted"/>
<feature type="transmembrane region" description="Helical" evidence="1">
    <location>
        <begin position="246"/>
        <end position="267"/>
    </location>
</feature>
<feature type="transmembrane region" description="Helical" evidence="1">
    <location>
        <begin position="688"/>
        <end position="710"/>
    </location>
</feature>
<name>A0ABS6F230_9CLOT</name>
<evidence type="ECO:0000313" key="2">
    <source>
        <dbReference type="EMBL" id="MBU5591638.1"/>
    </source>
</evidence>